<evidence type="ECO:0000313" key="4">
    <source>
        <dbReference type="Proteomes" id="UP001519332"/>
    </source>
</evidence>
<feature type="region of interest" description="Disordered" evidence="1">
    <location>
        <begin position="43"/>
        <end position="74"/>
    </location>
</feature>
<feature type="domain" description="Helix-turn-helix" evidence="2">
    <location>
        <begin position="93"/>
        <end position="128"/>
    </location>
</feature>
<dbReference type="NCBIfam" id="TIGR01764">
    <property type="entry name" value="excise"/>
    <property type="match status" value="1"/>
</dbReference>
<sequence>MTIDEYVTANLAKAPPLSAEQRDALALLLAPVRIKLSKLHARRSRDGGGMIPEHRSAGSGDGRSANTAGDARCEARARRLEQRAELPRIAWSAAEFAEMVGLSADCVRELLRNGEIPATKFGQQWRIADSYVQQVRGGGPNRPVTA</sequence>
<dbReference type="Proteomes" id="UP001519332">
    <property type="component" value="Unassembled WGS sequence"/>
</dbReference>
<proteinExistence type="predicted"/>
<dbReference type="EMBL" id="JAGINW010000001">
    <property type="protein sequence ID" value="MBP2321383.1"/>
    <property type="molecule type" value="Genomic_DNA"/>
</dbReference>
<comment type="caution">
    <text evidence="3">The sequence shown here is derived from an EMBL/GenBank/DDBJ whole genome shotgun (WGS) entry which is preliminary data.</text>
</comment>
<dbReference type="Pfam" id="PF12728">
    <property type="entry name" value="HTH_17"/>
    <property type="match status" value="1"/>
</dbReference>
<keyword evidence="4" id="KW-1185">Reference proteome</keyword>
<reference evidence="3 4" key="1">
    <citation type="submission" date="2021-03" db="EMBL/GenBank/DDBJ databases">
        <title>Sequencing the genomes of 1000 actinobacteria strains.</title>
        <authorList>
            <person name="Klenk H.-P."/>
        </authorList>
    </citation>
    <scope>NUCLEOTIDE SEQUENCE [LARGE SCALE GENOMIC DNA]</scope>
    <source>
        <strain evidence="3 4">DSM 46670</strain>
    </source>
</reference>
<name>A0ABS4TBZ5_9PSEU</name>
<evidence type="ECO:0000313" key="3">
    <source>
        <dbReference type="EMBL" id="MBP2321383.1"/>
    </source>
</evidence>
<accession>A0ABS4TBZ5</accession>
<organism evidence="3 4">
    <name type="scientific">Kibdelosporangium banguiense</name>
    <dbReference type="NCBI Taxonomy" id="1365924"/>
    <lineage>
        <taxon>Bacteria</taxon>
        <taxon>Bacillati</taxon>
        <taxon>Actinomycetota</taxon>
        <taxon>Actinomycetes</taxon>
        <taxon>Pseudonocardiales</taxon>
        <taxon>Pseudonocardiaceae</taxon>
        <taxon>Kibdelosporangium</taxon>
    </lineage>
</organism>
<evidence type="ECO:0000256" key="1">
    <source>
        <dbReference type="SAM" id="MobiDB-lite"/>
    </source>
</evidence>
<gene>
    <name evidence="3" type="ORF">JOF56_001768</name>
</gene>
<evidence type="ECO:0000259" key="2">
    <source>
        <dbReference type="Pfam" id="PF12728"/>
    </source>
</evidence>
<dbReference type="InterPro" id="IPR041657">
    <property type="entry name" value="HTH_17"/>
</dbReference>
<dbReference type="InterPro" id="IPR010093">
    <property type="entry name" value="SinI_DNA-bd"/>
</dbReference>
<protein>
    <submittedName>
        <fullName evidence="3">Excisionase family DNA binding protein</fullName>
    </submittedName>
</protein>